<dbReference type="InterPro" id="IPR045053">
    <property type="entry name" value="MAN-like"/>
</dbReference>
<evidence type="ECO:0000256" key="3">
    <source>
        <dbReference type="ARBA" id="ARBA00005641"/>
    </source>
</evidence>
<evidence type="ECO:0000256" key="2">
    <source>
        <dbReference type="ARBA" id="ARBA00004613"/>
    </source>
</evidence>
<dbReference type="Proteomes" id="UP001179952">
    <property type="component" value="Unassembled WGS sequence"/>
</dbReference>
<dbReference type="Pfam" id="PF26410">
    <property type="entry name" value="GH5_mannosidase"/>
    <property type="match status" value="1"/>
</dbReference>
<keyword evidence="8" id="KW-0326">Glycosidase</keyword>
<dbReference type="Gene3D" id="3.20.20.80">
    <property type="entry name" value="Glycosidases"/>
    <property type="match status" value="1"/>
</dbReference>
<accession>A0AAV9BR73</accession>
<comment type="catalytic activity">
    <reaction evidence="1">
        <text>Random hydrolysis of (1-&gt;4)-beta-D-mannosidic linkages in mannans, galactomannans and glucomannans.</text>
        <dbReference type="EC" id="3.2.1.78"/>
    </reaction>
</comment>
<comment type="subcellular location">
    <subcellularLocation>
        <location evidence="2">Secreted</location>
    </subcellularLocation>
</comment>
<gene>
    <name evidence="10" type="ORF">QJS04_geneDACA015742</name>
</gene>
<comment type="similarity">
    <text evidence="3">Belongs to the glycosyl hydrolase 5 (cellulase A) family.</text>
</comment>
<dbReference type="PANTHER" id="PTHR31451:SF39">
    <property type="entry name" value="MANNAN ENDO-1,4-BETA-MANNOSIDASE 1"/>
    <property type="match status" value="1"/>
</dbReference>
<dbReference type="AlphaFoldDB" id="A0AAV9BR73"/>
<dbReference type="FunFam" id="3.20.20.80:FF:000313">
    <property type="entry name" value="Uncharacterized protein"/>
    <property type="match status" value="1"/>
</dbReference>
<protein>
    <recommendedName>
        <fullName evidence="4">mannan endo-1,4-beta-mannosidase</fullName>
        <ecNumber evidence="4">3.2.1.78</ecNumber>
    </recommendedName>
</protein>
<dbReference type="PANTHER" id="PTHR31451">
    <property type="match status" value="1"/>
</dbReference>
<keyword evidence="7" id="KW-0378">Hydrolase</keyword>
<dbReference type="SUPFAM" id="SSF51445">
    <property type="entry name" value="(Trans)glycosidases"/>
    <property type="match status" value="1"/>
</dbReference>
<evidence type="ECO:0000256" key="7">
    <source>
        <dbReference type="ARBA" id="ARBA00022801"/>
    </source>
</evidence>
<comment type="caution">
    <text evidence="10">The sequence shown here is derived from an EMBL/GenBank/DDBJ whole genome shotgun (WGS) entry which is preliminary data.</text>
</comment>
<reference evidence="10" key="2">
    <citation type="submission" date="2023-06" db="EMBL/GenBank/DDBJ databases">
        <authorList>
            <person name="Ma L."/>
            <person name="Liu K.-W."/>
            <person name="Li Z."/>
            <person name="Hsiao Y.-Y."/>
            <person name="Qi Y."/>
            <person name="Fu T."/>
            <person name="Tang G."/>
            <person name="Zhang D."/>
            <person name="Sun W.-H."/>
            <person name="Liu D.-K."/>
            <person name="Li Y."/>
            <person name="Chen G.-Z."/>
            <person name="Liu X.-D."/>
            <person name="Liao X.-Y."/>
            <person name="Jiang Y.-T."/>
            <person name="Yu X."/>
            <person name="Hao Y."/>
            <person name="Huang J."/>
            <person name="Zhao X.-W."/>
            <person name="Ke S."/>
            <person name="Chen Y.-Y."/>
            <person name="Wu W.-L."/>
            <person name="Hsu J.-L."/>
            <person name="Lin Y.-F."/>
            <person name="Huang M.-D."/>
            <person name="Li C.-Y."/>
            <person name="Huang L."/>
            <person name="Wang Z.-W."/>
            <person name="Zhao X."/>
            <person name="Zhong W.-Y."/>
            <person name="Peng D.-H."/>
            <person name="Ahmad S."/>
            <person name="Lan S."/>
            <person name="Zhang J.-S."/>
            <person name="Tsai W.-C."/>
            <person name="Van De Peer Y."/>
            <person name="Liu Z.-J."/>
        </authorList>
    </citation>
    <scope>NUCLEOTIDE SEQUENCE</scope>
    <source>
        <strain evidence="10">SCP</strain>
        <tissue evidence="10">Leaves</tissue>
    </source>
</reference>
<name>A0AAV9BR73_ACOGR</name>
<evidence type="ECO:0000259" key="9">
    <source>
        <dbReference type="Pfam" id="PF26410"/>
    </source>
</evidence>
<evidence type="ECO:0000256" key="4">
    <source>
        <dbReference type="ARBA" id="ARBA00012706"/>
    </source>
</evidence>
<dbReference type="InterPro" id="IPR017853">
    <property type="entry name" value="GH"/>
</dbReference>
<feature type="domain" description="Glycoside hydrolase family 5" evidence="9">
    <location>
        <begin position="2"/>
        <end position="144"/>
    </location>
</feature>
<proteinExistence type="inferred from homology"/>
<evidence type="ECO:0000256" key="1">
    <source>
        <dbReference type="ARBA" id="ARBA00001678"/>
    </source>
</evidence>
<dbReference type="InterPro" id="IPR001547">
    <property type="entry name" value="Glyco_hydro_5"/>
</dbReference>
<dbReference type="GO" id="GO:0005576">
    <property type="term" value="C:extracellular region"/>
    <property type="evidence" value="ECO:0007669"/>
    <property type="project" value="UniProtKB-SubCell"/>
</dbReference>
<organism evidence="10 11">
    <name type="scientific">Acorus gramineus</name>
    <name type="common">Dwarf sweet flag</name>
    <dbReference type="NCBI Taxonomy" id="55184"/>
    <lineage>
        <taxon>Eukaryota</taxon>
        <taxon>Viridiplantae</taxon>
        <taxon>Streptophyta</taxon>
        <taxon>Embryophyta</taxon>
        <taxon>Tracheophyta</taxon>
        <taxon>Spermatophyta</taxon>
        <taxon>Magnoliopsida</taxon>
        <taxon>Liliopsida</taxon>
        <taxon>Acoraceae</taxon>
        <taxon>Acorus</taxon>
    </lineage>
</organism>
<evidence type="ECO:0000256" key="6">
    <source>
        <dbReference type="ARBA" id="ARBA00022729"/>
    </source>
</evidence>
<dbReference type="EC" id="3.2.1.78" evidence="4"/>
<keyword evidence="5" id="KW-0964">Secreted</keyword>
<evidence type="ECO:0000256" key="5">
    <source>
        <dbReference type="ARBA" id="ARBA00022525"/>
    </source>
</evidence>
<evidence type="ECO:0000256" key="8">
    <source>
        <dbReference type="ARBA" id="ARBA00023295"/>
    </source>
</evidence>
<dbReference type="EMBL" id="JAUJYN010000002">
    <property type="protein sequence ID" value="KAK1278796.1"/>
    <property type="molecule type" value="Genomic_DNA"/>
</dbReference>
<reference evidence="10" key="1">
    <citation type="journal article" date="2023" name="Nat. Commun.">
        <title>Diploid and tetraploid genomes of Acorus and the evolution of monocots.</title>
        <authorList>
            <person name="Ma L."/>
            <person name="Liu K.W."/>
            <person name="Li Z."/>
            <person name="Hsiao Y.Y."/>
            <person name="Qi Y."/>
            <person name="Fu T."/>
            <person name="Tang G.D."/>
            <person name="Zhang D."/>
            <person name="Sun W.H."/>
            <person name="Liu D.K."/>
            <person name="Li Y."/>
            <person name="Chen G.Z."/>
            <person name="Liu X.D."/>
            <person name="Liao X.Y."/>
            <person name="Jiang Y.T."/>
            <person name="Yu X."/>
            <person name="Hao Y."/>
            <person name="Huang J."/>
            <person name="Zhao X.W."/>
            <person name="Ke S."/>
            <person name="Chen Y.Y."/>
            <person name="Wu W.L."/>
            <person name="Hsu J.L."/>
            <person name="Lin Y.F."/>
            <person name="Huang M.D."/>
            <person name="Li C.Y."/>
            <person name="Huang L."/>
            <person name="Wang Z.W."/>
            <person name="Zhao X."/>
            <person name="Zhong W.Y."/>
            <person name="Peng D.H."/>
            <person name="Ahmad S."/>
            <person name="Lan S."/>
            <person name="Zhang J.S."/>
            <person name="Tsai W.C."/>
            <person name="Van de Peer Y."/>
            <person name="Liu Z.J."/>
        </authorList>
    </citation>
    <scope>NUCLEOTIDE SEQUENCE</scope>
    <source>
        <strain evidence="10">SCP</strain>
    </source>
</reference>
<sequence length="182" mass="19856">MATKVKSIDSNHLLEVGLEGIYGDSMPDRKKFNPGGLMFGTDFISNNQISGIDFATIHTYPDQWLTGSDFQAQINFLKSWTQTHISDSNSVLRKPLLVTEFGKNTTAPGTSITQRDTFYSSAYDLIYASASGGGSGCGALFWQWLADGMDQFRDGYEVVISKSPSTALIISSASHKLIGLDH</sequence>
<keyword evidence="6" id="KW-0732">Signal</keyword>
<evidence type="ECO:0000313" key="11">
    <source>
        <dbReference type="Proteomes" id="UP001179952"/>
    </source>
</evidence>
<dbReference type="GO" id="GO:0016985">
    <property type="term" value="F:mannan endo-1,4-beta-mannosidase activity"/>
    <property type="evidence" value="ECO:0007669"/>
    <property type="project" value="UniProtKB-EC"/>
</dbReference>
<keyword evidence="11" id="KW-1185">Reference proteome</keyword>
<evidence type="ECO:0000313" key="10">
    <source>
        <dbReference type="EMBL" id="KAK1278796.1"/>
    </source>
</evidence>